<dbReference type="Proteomes" id="UP000298416">
    <property type="component" value="Unassembled WGS sequence"/>
</dbReference>
<accession>A0A8X8W292</accession>
<evidence type="ECO:0000313" key="1">
    <source>
        <dbReference type="EMBL" id="KAG6386643.1"/>
    </source>
</evidence>
<organism evidence="1">
    <name type="scientific">Salvia splendens</name>
    <name type="common">Scarlet sage</name>
    <dbReference type="NCBI Taxonomy" id="180675"/>
    <lineage>
        <taxon>Eukaryota</taxon>
        <taxon>Viridiplantae</taxon>
        <taxon>Streptophyta</taxon>
        <taxon>Embryophyta</taxon>
        <taxon>Tracheophyta</taxon>
        <taxon>Spermatophyta</taxon>
        <taxon>Magnoliopsida</taxon>
        <taxon>eudicotyledons</taxon>
        <taxon>Gunneridae</taxon>
        <taxon>Pentapetalae</taxon>
        <taxon>asterids</taxon>
        <taxon>lamiids</taxon>
        <taxon>Lamiales</taxon>
        <taxon>Lamiaceae</taxon>
        <taxon>Nepetoideae</taxon>
        <taxon>Mentheae</taxon>
        <taxon>Salviinae</taxon>
        <taxon>Salvia</taxon>
        <taxon>Salvia subgen. Calosphace</taxon>
        <taxon>core Calosphace</taxon>
    </lineage>
</organism>
<dbReference type="InterPro" id="IPR004158">
    <property type="entry name" value="DUF247_pln"/>
</dbReference>
<reference evidence="1" key="1">
    <citation type="submission" date="2018-01" db="EMBL/GenBank/DDBJ databases">
        <authorList>
            <person name="Mao J.F."/>
        </authorList>
    </citation>
    <scope>NUCLEOTIDE SEQUENCE</scope>
    <source>
        <strain evidence="1">Huo1</strain>
        <tissue evidence="1">Leaf</tissue>
    </source>
</reference>
<dbReference type="PANTHER" id="PTHR31549:SF129">
    <property type="entry name" value="DUF4220 DOMAIN-CONTAINING PROTEIN"/>
    <property type="match status" value="1"/>
</dbReference>
<name>A0A8X8W292_SALSN</name>
<evidence type="ECO:0000313" key="2">
    <source>
        <dbReference type="Proteomes" id="UP000298416"/>
    </source>
</evidence>
<keyword evidence="2" id="KW-1185">Reference proteome</keyword>
<gene>
    <name evidence="1" type="ORF">SASPL_151811</name>
</gene>
<comment type="caution">
    <text evidence="1">The sequence shown here is derived from an EMBL/GenBank/DDBJ whole genome shotgun (WGS) entry which is preliminary data.</text>
</comment>
<sequence>MIHKRIDEIRNFYGGANGNKDGDLAGMMLRDACFLICYMQEGETHTLIRQRLGMSGVLFVNRVVFMLENQIPLWLIFLIHPDHQSLLPEFLNNNVCGDNNKLTQLPWESGEEEEPIHLLEVVHRVEVYIEVIIDIPRSRRRMLHRVPVQLRRGKTHIYEPAVVSLGPYHHRRDPQLQLVEPFKDELRDIAEALTENAPF</sequence>
<dbReference type="EMBL" id="PNBA02000021">
    <property type="protein sequence ID" value="KAG6386643.1"/>
    <property type="molecule type" value="Genomic_DNA"/>
</dbReference>
<protein>
    <submittedName>
        <fullName evidence="1">Uncharacterized protein</fullName>
    </submittedName>
</protein>
<proteinExistence type="predicted"/>
<dbReference type="AlphaFoldDB" id="A0A8X8W292"/>
<dbReference type="Pfam" id="PF03140">
    <property type="entry name" value="DUF247"/>
    <property type="match status" value="2"/>
</dbReference>
<dbReference type="PANTHER" id="PTHR31549">
    <property type="entry name" value="PROTEIN, PUTATIVE (DUF247)-RELATED-RELATED"/>
    <property type="match status" value="1"/>
</dbReference>
<reference evidence="1" key="2">
    <citation type="submission" date="2020-08" db="EMBL/GenBank/DDBJ databases">
        <title>Plant Genome Project.</title>
        <authorList>
            <person name="Zhang R.-G."/>
        </authorList>
    </citation>
    <scope>NUCLEOTIDE SEQUENCE</scope>
    <source>
        <strain evidence="1">Huo1</strain>
        <tissue evidence="1">Leaf</tissue>
    </source>
</reference>